<keyword evidence="4" id="KW-1185">Reference proteome</keyword>
<dbReference type="GO" id="GO:0008410">
    <property type="term" value="F:CoA-transferase activity"/>
    <property type="evidence" value="ECO:0007669"/>
    <property type="project" value="TreeGrafter"/>
</dbReference>
<dbReference type="InterPro" id="IPR044855">
    <property type="entry name" value="CoA-Trfase_III_dom3_sf"/>
</dbReference>
<sequence length="393" mass="44536">MDKKSILEGIRVLDASTVMAGPLMSNLLGDFGAEVIRIEQPGTGDVMRHAEGSSWKVSNRNKKCITLDFHKPEAGEIFYGLVAESDIVILNFRPQALGKWKIDYADLVKVKENIILMHFTAFGRTGPYSQRPGFARVAEGFSGLMHITGFPDRKPVPSGYPIMDAFGGVYGAFSLMLALYHLKETGQGQLIDLSLYDPILRTMEDYIVDFDQHKMAKERIGTHNPYVAPNDLYESLDKRWLILPASNENMYRRLLRALGLEELLTDPRFLSNSDRVRHRIELDKYLIKFFAGHTFDELKKLLEEHDVAYGWVNSVQELVSDPHVQAREDLISVFDPELQMKIKMQGIVPRMSKTPGEVKWVGPALGAHNQEIYHNILGFSEDEVKVLMQKGVI</sequence>
<name>A0A8S0W4X4_9FIRM</name>
<dbReference type="EMBL" id="CDGJ01000111">
    <property type="protein sequence ID" value="CEJ09121.1"/>
    <property type="molecule type" value="Genomic_DNA"/>
</dbReference>
<reference evidence="2" key="2">
    <citation type="submission" date="2020-01" db="EMBL/GenBank/DDBJ databases">
        <authorList>
            <person name="Hornung B."/>
        </authorList>
    </citation>
    <scope>NUCLEOTIDE SEQUENCE</scope>
    <source>
        <strain evidence="2">PacBioINE</strain>
    </source>
</reference>
<dbReference type="KEGG" id="aacx:DEACI_3327"/>
<protein>
    <submittedName>
        <fullName evidence="3">CaiB/baiF CoA-transferase protein C7orf10 homolog</fullName>
    </submittedName>
    <submittedName>
        <fullName evidence="2">CoA-transferase family III domain protein</fullName>
    </submittedName>
</protein>
<reference evidence="3" key="1">
    <citation type="submission" date="2014-11" db="EMBL/GenBank/DDBJ databases">
        <authorList>
            <person name="Hornung B.V."/>
        </authorList>
    </citation>
    <scope>NUCLEOTIDE SEQUENCE</scope>
    <source>
        <strain evidence="3">INE</strain>
    </source>
</reference>
<dbReference type="PANTHER" id="PTHR48207">
    <property type="entry name" value="SUCCINATE--HYDROXYMETHYLGLUTARATE COA-TRANSFERASE"/>
    <property type="match status" value="1"/>
</dbReference>
<dbReference type="RefSeq" id="WP_240985981.1">
    <property type="nucleotide sequence ID" value="NZ_CDGJ01000111.1"/>
</dbReference>
<organism evidence="2">
    <name type="scientific">Acididesulfobacillus acetoxydans</name>
    <dbReference type="NCBI Taxonomy" id="1561005"/>
    <lineage>
        <taxon>Bacteria</taxon>
        <taxon>Bacillati</taxon>
        <taxon>Bacillota</taxon>
        <taxon>Clostridia</taxon>
        <taxon>Eubacteriales</taxon>
        <taxon>Peptococcaceae</taxon>
        <taxon>Acididesulfobacillus</taxon>
    </lineage>
</organism>
<dbReference type="InterPro" id="IPR023606">
    <property type="entry name" value="CoA-Trfase_III_dom_1_sf"/>
</dbReference>
<dbReference type="AlphaFoldDB" id="A0A8S0W4X4"/>
<gene>
    <name evidence="2" type="ORF">DEACI_3327</name>
    <name evidence="3" type="ORF">DEACI_3604</name>
</gene>
<dbReference type="SUPFAM" id="SSF89796">
    <property type="entry name" value="CoA-transferase family III (CaiB/BaiF)"/>
    <property type="match status" value="1"/>
</dbReference>
<dbReference type="Gene3D" id="3.30.1540.10">
    <property type="entry name" value="formyl-coa transferase, domain 3"/>
    <property type="match status" value="1"/>
</dbReference>
<keyword evidence="1" id="KW-0808">Transferase</keyword>
<accession>A0A8S0W4X4</accession>
<dbReference type="Proteomes" id="UP001071230">
    <property type="component" value="Unassembled WGS sequence"/>
</dbReference>
<dbReference type="Pfam" id="PF02515">
    <property type="entry name" value="CoA_transf_3"/>
    <property type="match status" value="1"/>
</dbReference>
<dbReference type="Proteomes" id="UP000836597">
    <property type="component" value="Chromosome"/>
</dbReference>
<dbReference type="Gene3D" id="3.40.50.10540">
    <property type="entry name" value="Crotonobetainyl-coa:carnitine coa-transferase, domain 1"/>
    <property type="match status" value="1"/>
</dbReference>
<evidence type="ECO:0000313" key="3">
    <source>
        <dbReference type="EMBL" id="CEJ09121.1"/>
    </source>
</evidence>
<dbReference type="EMBL" id="LR746496">
    <property type="protein sequence ID" value="CAA7602648.1"/>
    <property type="molecule type" value="Genomic_DNA"/>
</dbReference>
<evidence type="ECO:0000313" key="4">
    <source>
        <dbReference type="Proteomes" id="UP001071230"/>
    </source>
</evidence>
<evidence type="ECO:0000313" key="2">
    <source>
        <dbReference type="EMBL" id="CAA7602648.1"/>
    </source>
</evidence>
<dbReference type="InterPro" id="IPR003673">
    <property type="entry name" value="CoA-Trfase_fam_III"/>
</dbReference>
<proteinExistence type="predicted"/>
<evidence type="ECO:0000256" key="1">
    <source>
        <dbReference type="ARBA" id="ARBA00022679"/>
    </source>
</evidence>
<dbReference type="InterPro" id="IPR050483">
    <property type="entry name" value="CoA-transferase_III_domain"/>
</dbReference>
<dbReference type="PANTHER" id="PTHR48207:SF3">
    <property type="entry name" value="SUCCINATE--HYDROXYMETHYLGLUTARATE COA-TRANSFERASE"/>
    <property type="match status" value="1"/>
</dbReference>